<name>A0A1W1WV34_9BACT</name>
<dbReference type="Proteomes" id="UP000192602">
    <property type="component" value="Unassembled WGS sequence"/>
</dbReference>
<keyword evidence="2" id="KW-1133">Transmembrane helix</keyword>
<evidence type="ECO:0000313" key="3">
    <source>
        <dbReference type="EMBL" id="SMC10184.1"/>
    </source>
</evidence>
<evidence type="ECO:0000256" key="2">
    <source>
        <dbReference type="SAM" id="Phobius"/>
    </source>
</evidence>
<dbReference type="STRING" id="1069081.SAMN05660197_2026"/>
<feature type="region of interest" description="Disordered" evidence="1">
    <location>
        <begin position="176"/>
        <end position="198"/>
    </location>
</feature>
<organism evidence="3 4">
    <name type="scientific">Nitratiruptor tergarcus DSM 16512</name>
    <dbReference type="NCBI Taxonomy" id="1069081"/>
    <lineage>
        <taxon>Bacteria</taxon>
        <taxon>Pseudomonadati</taxon>
        <taxon>Campylobacterota</taxon>
        <taxon>Epsilonproteobacteria</taxon>
        <taxon>Nautiliales</taxon>
        <taxon>Nitratiruptoraceae</taxon>
        <taxon>Nitratiruptor</taxon>
    </lineage>
</organism>
<sequence>MSKNIVILGIGAAVLILGLGIFLYSPKNDTSPLTSMKQTSTNSVEEDITIKKQTKSSSSIKKEKKKAKPQRKIDPSIKAATIDHYHTYLIQVVDENPEDRNIKLEKDPSSYTYIEGKVSGKEFVMRVPKVVLDKPDVKLRITHLETKESKTLDASFLSEAASLEQGSQFRVDIDFDHPDNIQTQTKMPEERSPFPGIR</sequence>
<keyword evidence="2" id="KW-0812">Transmembrane</keyword>
<dbReference type="EMBL" id="FWWZ01000002">
    <property type="protein sequence ID" value="SMC10184.1"/>
    <property type="molecule type" value="Genomic_DNA"/>
</dbReference>
<feature type="transmembrane region" description="Helical" evidence="2">
    <location>
        <begin position="6"/>
        <end position="24"/>
    </location>
</feature>
<evidence type="ECO:0000313" key="4">
    <source>
        <dbReference type="Proteomes" id="UP000192602"/>
    </source>
</evidence>
<accession>A0A1W1WV34</accession>
<dbReference type="RefSeq" id="WP_084276640.1">
    <property type="nucleotide sequence ID" value="NZ_AP026672.1"/>
</dbReference>
<keyword evidence="2" id="KW-0472">Membrane</keyword>
<dbReference type="AlphaFoldDB" id="A0A1W1WV34"/>
<reference evidence="4" key="1">
    <citation type="submission" date="2017-04" db="EMBL/GenBank/DDBJ databases">
        <authorList>
            <person name="Varghese N."/>
            <person name="Submissions S."/>
        </authorList>
    </citation>
    <scope>NUCLEOTIDE SEQUENCE [LARGE SCALE GENOMIC DNA]</scope>
    <source>
        <strain evidence="4">DSM 16512</strain>
    </source>
</reference>
<feature type="region of interest" description="Disordered" evidence="1">
    <location>
        <begin position="52"/>
        <end position="73"/>
    </location>
</feature>
<proteinExistence type="predicted"/>
<keyword evidence="4" id="KW-1185">Reference proteome</keyword>
<gene>
    <name evidence="3" type="ORF">SAMN05660197_2026</name>
</gene>
<evidence type="ECO:0000256" key="1">
    <source>
        <dbReference type="SAM" id="MobiDB-lite"/>
    </source>
</evidence>
<protein>
    <submittedName>
        <fullName evidence="3">Uncharacterized protein</fullName>
    </submittedName>
</protein>